<dbReference type="InterPro" id="IPR011251">
    <property type="entry name" value="Luciferase-like_dom"/>
</dbReference>
<dbReference type="RefSeq" id="WP_114206537.1">
    <property type="nucleotide sequence ID" value="NZ_CP030840.1"/>
</dbReference>
<dbReference type="GO" id="GO:0008726">
    <property type="term" value="F:alkanesulfonate monooxygenase activity"/>
    <property type="evidence" value="ECO:0007669"/>
    <property type="project" value="TreeGrafter"/>
</dbReference>
<sequence>MRFGFWLPVFGGWLRNVDEEGMDASWDYARDLTQRAEQIGYDLTLIAELNLNDIKGVEAPSLDAWSTAAALAAVTNKLELMVAVRPTFHNPALLAKQAANIDQIAKGRLSLNVVSSWWADEATKYGVKFEQHDDRYARTAEWLEVVNGCWSQQHFSYSGKYHSVSDNMLSPKPVTQPRPTFYAGGESETAKQLIASKCDAYLMHGDPPDIVAAKVTDMRRRREQLELPPMKYGIAAYSIVRDSEAEAQKELARVTDVRQSARGYANYQQWITGSNLEQKISLEDYSVSNRGLRSGLVGTPEQVSARLEEFAAAGVDLVLLQSSPQREEMERFAAQIIPGQDRSNGLRAGGMRDGQEDRRG</sequence>
<dbReference type="GO" id="GO:0046306">
    <property type="term" value="P:alkanesulfonate catabolic process"/>
    <property type="evidence" value="ECO:0007669"/>
    <property type="project" value="TreeGrafter"/>
</dbReference>
<evidence type="ECO:0000256" key="2">
    <source>
        <dbReference type="ARBA" id="ARBA00022643"/>
    </source>
</evidence>
<evidence type="ECO:0000313" key="7">
    <source>
        <dbReference type="EMBL" id="AXC11019.1"/>
    </source>
</evidence>
<feature type="domain" description="Luciferase-like" evidence="6">
    <location>
        <begin position="1"/>
        <end position="316"/>
    </location>
</feature>
<name>A0A2Z5FVV1_9BACT</name>
<keyword evidence="2" id="KW-0288">FMN</keyword>
<keyword evidence="4" id="KW-0503">Monooxygenase</keyword>
<reference evidence="7 8" key="1">
    <citation type="journal article" date="2018" name="Front. Microbiol.">
        <title>Hydrolytic Capabilities as a Key to Environmental Success: Chitinolytic and Cellulolytic Acidobacteria From Acidic Sub-arctic Soils and Boreal Peatlands.</title>
        <authorList>
            <person name="Belova S.E."/>
            <person name="Ravin N.V."/>
            <person name="Pankratov T.A."/>
            <person name="Rakitin A.L."/>
            <person name="Ivanova A.A."/>
            <person name="Beletsky A.V."/>
            <person name="Mardanov A.V."/>
            <person name="Sinninghe Damste J.S."/>
            <person name="Dedysh S.N."/>
        </authorList>
    </citation>
    <scope>NUCLEOTIDE SEQUENCE [LARGE SCALE GENOMIC DNA]</scope>
    <source>
        <strain evidence="7 8">SBC82</strain>
    </source>
</reference>
<evidence type="ECO:0000256" key="5">
    <source>
        <dbReference type="SAM" id="MobiDB-lite"/>
    </source>
</evidence>
<evidence type="ECO:0000256" key="4">
    <source>
        <dbReference type="ARBA" id="ARBA00023033"/>
    </source>
</evidence>
<dbReference type="InterPro" id="IPR036661">
    <property type="entry name" value="Luciferase-like_sf"/>
</dbReference>
<dbReference type="AlphaFoldDB" id="A0A2Z5FVV1"/>
<dbReference type="Pfam" id="PF00296">
    <property type="entry name" value="Bac_luciferase"/>
    <property type="match status" value="1"/>
</dbReference>
<dbReference type="Proteomes" id="UP000253606">
    <property type="component" value="Chromosome"/>
</dbReference>
<dbReference type="EMBL" id="CP030840">
    <property type="protein sequence ID" value="AXC11019.1"/>
    <property type="molecule type" value="Genomic_DNA"/>
</dbReference>
<keyword evidence="1" id="KW-0285">Flavoprotein</keyword>
<dbReference type="PANTHER" id="PTHR42847">
    <property type="entry name" value="ALKANESULFONATE MONOOXYGENASE"/>
    <property type="match status" value="1"/>
</dbReference>
<keyword evidence="3" id="KW-0560">Oxidoreductase</keyword>
<feature type="region of interest" description="Disordered" evidence="5">
    <location>
        <begin position="336"/>
        <end position="360"/>
    </location>
</feature>
<evidence type="ECO:0000256" key="1">
    <source>
        <dbReference type="ARBA" id="ARBA00022630"/>
    </source>
</evidence>
<dbReference type="KEGG" id="abas:ACPOL_1673"/>
<gene>
    <name evidence="7" type="ORF">ACPOL_1673</name>
</gene>
<keyword evidence="8" id="KW-1185">Reference proteome</keyword>
<protein>
    <submittedName>
        <fullName evidence="7">Coenzyme F420-dependent N5,N10-methylene tetrahydromethanopterin reductase</fullName>
    </submittedName>
</protein>
<dbReference type="InterPro" id="IPR050172">
    <property type="entry name" value="SsuD_RutA_monooxygenase"/>
</dbReference>
<evidence type="ECO:0000256" key="3">
    <source>
        <dbReference type="ARBA" id="ARBA00023002"/>
    </source>
</evidence>
<dbReference type="SUPFAM" id="SSF51679">
    <property type="entry name" value="Bacterial luciferase-like"/>
    <property type="match status" value="1"/>
</dbReference>
<evidence type="ECO:0000313" key="8">
    <source>
        <dbReference type="Proteomes" id="UP000253606"/>
    </source>
</evidence>
<dbReference type="Gene3D" id="3.20.20.30">
    <property type="entry name" value="Luciferase-like domain"/>
    <property type="match status" value="1"/>
</dbReference>
<dbReference type="PANTHER" id="PTHR42847:SF4">
    <property type="entry name" value="ALKANESULFONATE MONOOXYGENASE-RELATED"/>
    <property type="match status" value="1"/>
</dbReference>
<proteinExistence type="predicted"/>
<evidence type="ECO:0000259" key="6">
    <source>
        <dbReference type="Pfam" id="PF00296"/>
    </source>
</evidence>
<dbReference type="OrthoDB" id="9814695at2"/>
<organism evidence="7 8">
    <name type="scientific">Acidisarcina polymorpha</name>
    <dbReference type="NCBI Taxonomy" id="2211140"/>
    <lineage>
        <taxon>Bacteria</taxon>
        <taxon>Pseudomonadati</taxon>
        <taxon>Acidobacteriota</taxon>
        <taxon>Terriglobia</taxon>
        <taxon>Terriglobales</taxon>
        <taxon>Acidobacteriaceae</taxon>
        <taxon>Acidisarcina</taxon>
    </lineage>
</organism>
<dbReference type="CDD" id="cd01094">
    <property type="entry name" value="Alkanesulfonate_monoxygenase"/>
    <property type="match status" value="1"/>
</dbReference>
<accession>A0A2Z5FVV1</accession>